<accession>A0A0F9TNC3</accession>
<name>A0A0F9TNC3_9ZZZZ</name>
<evidence type="ECO:0000313" key="6">
    <source>
        <dbReference type="EMBL" id="KKN50611.1"/>
    </source>
</evidence>
<comment type="similarity">
    <text evidence="5">Belongs to the PTH family.</text>
</comment>
<dbReference type="FunFam" id="3.40.50.1470:FF:000001">
    <property type="entry name" value="Peptidyl-tRNA hydrolase"/>
    <property type="match status" value="1"/>
</dbReference>
<dbReference type="InterPro" id="IPR001328">
    <property type="entry name" value="Pept_tRNA_hydro"/>
</dbReference>
<dbReference type="InterPro" id="IPR036416">
    <property type="entry name" value="Pept_tRNA_hydro_sf"/>
</dbReference>
<dbReference type="InterPro" id="IPR018171">
    <property type="entry name" value="Pept_tRNA_hydro_CS"/>
</dbReference>
<evidence type="ECO:0000256" key="4">
    <source>
        <dbReference type="ARBA" id="ARBA00022884"/>
    </source>
</evidence>
<dbReference type="Gene3D" id="3.40.50.1470">
    <property type="entry name" value="Peptidyl-tRNA hydrolase"/>
    <property type="match status" value="1"/>
</dbReference>
<sequence length="190" mass="21126">MANWLIAGLGNPGPQYEHTRHNVGFWWLDQLAHDLSTTFAVENKFHGQLAQCPFSEHKLFLLKPLVFMNRSGQSVAALANFYKIPLTNTLIIHDELDLSTGVARLKRGGGHGGHNGLRDIIAQTGSRDFLRCRLGIDHPGDSRQVADYVLSKPSQPDRQLIVSAIDDSLRVLPDIVSGNLDKAMNWLHSQ</sequence>
<dbReference type="PANTHER" id="PTHR17224">
    <property type="entry name" value="PEPTIDYL-TRNA HYDROLASE"/>
    <property type="match status" value="1"/>
</dbReference>
<dbReference type="EC" id="3.1.1.29" evidence="1"/>
<dbReference type="GO" id="GO:0004045">
    <property type="term" value="F:peptidyl-tRNA hydrolase activity"/>
    <property type="evidence" value="ECO:0007669"/>
    <property type="project" value="UniProtKB-EC"/>
</dbReference>
<reference evidence="6" key="1">
    <citation type="journal article" date="2015" name="Nature">
        <title>Complex archaea that bridge the gap between prokaryotes and eukaryotes.</title>
        <authorList>
            <person name="Spang A."/>
            <person name="Saw J.H."/>
            <person name="Jorgensen S.L."/>
            <person name="Zaremba-Niedzwiedzka K."/>
            <person name="Martijn J."/>
            <person name="Lind A.E."/>
            <person name="van Eijk R."/>
            <person name="Schleper C."/>
            <person name="Guy L."/>
            <person name="Ettema T.J."/>
        </authorList>
    </citation>
    <scope>NUCLEOTIDE SEQUENCE</scope>
</reference>
<dbReference type="PANTHER" id="PTHR17224:SF1">
    <property type="entry name" value="PEPTIDYL-TRNA HYDROLASE"/>
    <property type="match status" value="1"/>
</dbReference>
<evidence type="ECO:0000256" key="3">
    <source>
        <dbReference type="ARBA" id="ARBA00022801"/>
    </source>
</evidence>
<gene>
    <name evidence="6" type="ORF">LCGC14_0631000</name>
</gene>
<dbReference type="NCBIfam" id="TIGR00447">
    <property type="entry name" value="pth"/>
    <property type="match status" value="1"/>
</dbReference>
<dbReference type="HAMAP" id="MF_00083">
    <property type="entry name" value="Pept_tRNA_hydro_bact"/>
    <property type="match status" value="1"/>
</dbReference>
<proteinExistence type="inferred from homology"/>
<evidence type="ECO:0000256" key="2">
    <source>
        <dbReference type="ARBA" id="ARBA00022555"/>
    </source>
</evidence>
<keyword evidence="4" id="KW-0694">RNA-binding</keyword>
<dbReference type="PROSITE" id="PS01196">
    <property type="entry name" value="PEPT_TRNA_HYDROL_2"/>
    <property type="match status" value="1"/>
</dbReference>
<dbReference type="AlphaFoldDB" id="A0A0F9TNC3"/>
<keyword evidence="3" id="KW-0378">Hydrolase</keyword>
<protein>
    <recommendedName>
        <fullName evidence="1">peptidyl-tRNA hydrolase</fullName>
        <ecNumber evidence="1">3.1.1.29</ecNumber>
    </recommendedName>
</protein>
<dbReference type="Pfam" id="PF01195">
    <property type="entry name" value="Pept_tRNA_hydro"/>
    <property type="match status" value="1"/>
</dbReference>
<comment type="caution">
    <text evidence="6">The sequence shown here is derived from an EMBL/GenBank/DDBJ whole genome shotgun (WGS) entry which is preliminary data.</text>
</comment>
<evidence type="ECO:0000256" key="5">
    <source>
        <dbReference type="ARBA" id="ARBA00038063"/>
    </source>
</evidence>
<organism evidence="6">
    <name type="scientific">marine sediment metagenome</name>
    <dbReference type="NCBI Taxonomy" id="412755"/>
    <lineage>
        <taxon>unclassified sequences</taxon>
        <taxon>metagenomes</taxon>
        <taxon>ecological metagenomes</taxon>
    </lineage>
</organism>
<dbReference type="SUPFAM" id="SSF53178">
    <property type="entry name" value="Peptidyl-tRNA hydrolase-like"/>
    <property type="match status" value="1"/>
</dbReference>
<keyword evidence="2" id="KW-0820">tRNA-binding</keyword>
<dbReference type="GO" id="GO:0000049">
    <property type="term" value="F:tRNA binding"/>
    <property type="evidence" value="ECO:0007669"/>
    <property type="project" value="UniProtKB-KW"/>
</dbReference>
<dbReference type="CDD" id="cd00462">
    <property type="entry name" value="PTH"/>
    <property type="match status" value="1"/>
</dbReference>
<evidence type="ECO:0000256" key="1">
    <source>
        <dbReference type="ARBA" id="ARBA00013260"/>
    </source>
</evidence>
<dbReference type="EMBL" id="LAZR01001104">
    <property type="protein sequence ID" value="KKN50611.1"/>
    <property type="molecule type" value="Genomic_DNA"/>
</dbReference>